<dbReference type="Gene3D" id="3.30.300.30">
    <property type="match status" value="1"/>
</dbReference>
<dbReference type="Pfam" id="PF00668">
    <property type="entry name" value="Condensation"/>
    <property type="match status" value="1"/>
</dbReference>
<dbReference type="PROSITE" id="PS00455">
    <property type="entry name" value="AMP_BINDING"/>
    <property type="match status" value="1"/>
</dbReference>
<dbReference type="GO" id="GO:0008610">
    <property type="term" value="P:lipid biosynthetic process"/>
    <property type="evidence" value="ECO:0007669"/>
    <property type="project" value="UniProtKB-ARBA"/>
</dbReference>
<dbReference type="Pfam" id="PF00501">
    <property type="entry name" value="AMP-binding"/>
    <property type="match status" value="1"/>
</dbReference>
<dbReference type="InterPro" id="IPR020845">
    <property type="entry name" value="AMP-binding_CS"/>
</dbReference>
<evidence type="ECO:0000256" key="1">
    <source>
        <dbReference type="ARBA" id="ARBA00001957"/>
    </source>
</evidence>
<keyword evidence="2" id="KW-0596">Phosphopantetheine</keyword>
<dbReference type="InterPro" id="IPR006162">
    <property type="entry name" value="Ppantetheine_attach_site"/>
</dbReference>
<dbReference type="SUPFAM" id="SSF52777">
    <property type="entry name" value="CoA-dependent acyltransferases"/>
    <property type="match status" value="2"/>
</dbReference>
<proteinExistence type="predicted"/>
<gene>
    <name evidence="5" type="ORF">F4553_006010</name>
</gene>
<sequence length="998" mass="105150">MRASIAQHGMWLTERLGLAGTSYHMPLPVLLDGPLDRDRLVDACEAVIARHEVLGSACRELDGTLHLVPAPHRPAVELAQVDDVEAFLHAESVRPFDLAEGPLIRCTLAALAPDRHLLLLVAHHLVFDGESKEVLLGQIAVAYGGAEASVEDGFAAAITAQTAAIAELLPAAREHWSGWRAPAEPSLPGVRPSAGVTPGGIVDLRLPGLGPAAATLGVTTFELLLTGVLTLLHRYAQAAAPAESPRTEPPTVAIELGTRPRDARDLIGLFVNELPVTAALTGDRTGAEALDIVRDRLRETYQVRPVPLSHAVTGLTPRAALAPVSLSYRRRRGGDPEFTGLTARPDWSAFHHAARNTLHLHAVDEGDGDLLLRAQFSPDVLDVSDVERIGEHLRALLDALAASPEAPIGELTFVGRVERKRLLSTWNDTERPGTGPATLAELVAAQVSANPEAVAVVDGDRSLTYAELAAGADAVAAGLHRHGIGAGDLVAVCAPRDASLLVGLLGVLRAGAAYLPLDPDYPAARLAFLLDDASPSALVIDGSVTVVGERVGVPTVVVGSVSGDGPAPALATEPDDLAYVIYTSGSTGRPKGVQVEHGSVVNLLAAMRETIGTGPGDRWLAVASHAFDMSVPELWLPLATGGTVVLATRAQAMDGEALLKLVRAAGITHAHLTPSTWQRLLDAGYDEPGIVAVAGAEALPLPLAREILRRSARLLNLYGPTETTVWSTADELVEPLTEVTIGRPLANTTALVLDAEGMPVPQGIVGELCLGGAGVARGYLGRPELTAARFVETPWGRLYRTGDRVRHRNDGRIEFLGRADDQVKVRGYRIELGEIEARLVAHPAVTAAAVTVRDDDLVALVVGADAVGSQLRKHVAEALPPYLVPSAFVLVEALPLTTNGKLDRAALAGLAGRPLAAEDPAEPAAYEGLSLQVYEIWREVLGHGEIGPDDDLFDLGGHSLTITKISARLRQRLGIDLPLHVFFEQPTINGIVAAAALL</sequence>
<keyword evidence="6" id="KW-1185">Reference proteome</keyword>
<evidence type="ECO:0000313" key="5">
    <source>
        <dbReference type="EMBL" id="MBB5872576.1"/>
    </source>
</evidence>
<evidence type="ECO:0000259" key="4">
    <source>
        <dbReference type="PROSITE" id="PS50075"/>
    </source>
</evidence>
<dbReference type="InterPro" id="IPR036736">
    <property type="entry name" value="ACP-like_sf"/>
</dbReference>
<accession>A0A841BYE5</accession>
<dbReference type="Pfam" id="PF13193">
    <property type="entry name" value="AMP-binding_C"/>
    <property type="match status" value="1"/>
</dbReference>
<dbReference type="Proteomes" id="UP000587527">
    <property type="component" value="Unassembled WGS sequence"/>
</dbReference>
<keyword evidence="3" id="KW-0597">Phosphoprotein</keyword>
<dbReference type="FunFam" id="3.40.50.980:FF:000001">
    <property type="entry name" value="Non-ribosomal peptide synthetase"/>
    <property type="match status" value="1"/>
</dbReference>
<dbReference type="CDD" id="cd05930">
    <property type="entry name" value="A_NRPS"/>
    <property type="match status" value="1"/>
</dbReference>
<organism evidence="5 6">
    <name type="scientific">Allocatelliglobosispora scoriae</name>
    <dbReference type="NCBI Taxonomy" id="643052"/>
    <lineage>
        <taxon>Bacteria</taxon>
        <taxon>Bacillati</taxon>
        <taxon>Actinomycetota</taxon>
        <taxon>Actinomycetes</taxon>
        <taxon>Micromonosporales</taxon>
        <taxon>Micromonosporaceae</taxon>
        <taxon>Allocatelliglobosispora</taxon>
    </lineage>
</organism>
<dbReference type="NCBIfam" id="TIGR01733">
    <property type="entry name" value="AA-adenyl-dom"/>
    <property type="match status" value="1"/>
</dbReference>
<dbReference type="SUPFAM" id="SSF56801">
    <property type="entry name" value="Acetyl-CoA synthetase-like"/>
    <property type="match status" value="1"/>
</dbReference>
<dbReference type="InterPro" id="IPR020459">
    <property type="entry name" value="AMP-binding"/>
</dbReference>
<dbReference type="SMART" id="SM00823">
    <property type="entry name" value="PKS_PP"/>
    <property type="match status" value="1"/>
</dbReference>
<dbReference type="Gene3D" id="3.30.559.30">
    <property type="entry name" value="Nonribosomal peptide synthetase, condensation domain"/>
    <property type="match status" value="1"/>
</dbReference>
<dbReference type="GO" id="GO:0043041">
    <property type="term" value="P:amino acid activation for nonribosomal peptide biosynthetic process"/>
    <property type="evidence" value="ECO:0007669"/>
    <property type="project" value="TreeGrafter"/>
</dbReference>
<dbReference type="GO" id="GO:0044550">
    <property type="term" value="P:secondary metabolite biosynthetic process"/>
    <property type="evidence" value="ECO:0007669"/>
    <property type="project" value="TreeGrafter"/>
</dbReference>
<reference evidence="5 6" key="1">
    <citation type="submission" date="2020-08" db="EMBL/GenBank/DDBJ databases">
        <title>Sequencing the genomes of 1000 actinobacteria strains.</title>
        <authorList>
            <person name="Klenk H.-P."/>
        </authorList>
    </citation>
    <scope>NUCLEOTIDE SEQUENCE [LARGE SCALE GENOMIC DNA]</scope>
    <source>
        <strain evidence="5 6">DSM 45362</strain>
    </source>
</reference>
<dbReference type="Gene3D" id="3.40.50.980">
    <property type="match status" value="2"/>
</dbReference>
<dbReference type="GO" id="GO:0003824">
    <property type="term" value="F:catalytic activity"/>
    <property type="evidence" value="ECO:0007669"/>
    <property type="project" value="InterPro"/>
</dbReference>
<dbReference type="Gene3D" id="3.30.559.10">
    <property type="entry name" value="Chloramphenicol acetyltransferase-like domain"/>
    <property type="match status" value="1"/>
</dbReference>
<dbReference type="InterPro" id="IPR025110">
    <property type="entry name" value="AMP-bd_C"/>
</dbReference>
<dbReference type="SUPFAM" id="SSF47336">
    <property type="entry name" value="ACP-like"/>
    <property type="match status" value="1"/>
</dbReference>
<dbReference type="RefSeq" id="WP_184842433.1">
    <property type="nucleotide sequence ID" value="NZ_JACHMN010000003.1"/>
</dbReference>
<dbReference type="PRINTS" id="PR00154">
    <property type="entry name" value="AMPBINDING"/>
</dbReference>
<dbReference type="FunFam" id="3.40.50.12780:FF:000012">
    <property type="entry name" value="Non-ribosomal peptide synthetase"/>
    <property type="match status" value="1"/>
</dbReference>
<dbReference type="InterPro" id="IPR000873">
    <property type="entry name" value="AMP-dep_synth/lig_dom"/>
</dbReference>
<feature type="domain" description="Carrier" evidence="4">
    <location>
        <begin position="924"/>
        <end position="998"/>
    </location>
</feature>
<dbReference type="PROSITE" id="PS00012">
    <property type="entry name" value="PHOSPHOPANTETHEINE"/>
    <property type="match status" value="1"/>
</dbReference>
<dbReference type="PANTHER" id="PTHR45527:SF1">
    <property type="entry name" value="FATTY ACID SYNTHASE"/>
    <property type="match status" value="1"/>
</dbReference>
<dbReference type="InterPro" id="IPR020806">
    <property type="entry name" value="PKS_PP-bd"/>
</dbReference>
<dbReference type="InterPro" id="IPR009081">
    <property type="entry name" value="PP-bd_ACP"/>
</dbReference>
<evidence type="ECO:0000256" key="2">
    <source>
        <dbReference type="ARBA" id="ARBA00022450"/>
    </source>
</evidence>
<dbReference type="Pfam" id="PF00550">
    <property type="entry name" value="PP-binding"/>
    <property type="match status" value="1"/>
</dbReference>
<protein>
    <submittedName>
        <fullName evidence="5">Amino acid adenylation domain-containing protein</fullName>
    </submittedName>
</protein>
<comment type="caution">
    <text evidence="5">The sequence shown here is derived from an EMBL/GenBank/DDBJ whole genome shotgun (WGS) entry which is preliminary data.</text>
</comment>
<dbReference type="EMBL" id="JACHMN010000003">
    <property type="protein sequence ID" value="MBB5872576.1"/>
    <property type="molecule type" value="Genomic_DNA"/>
</dbReference>
<dbReference type="AlphaFoldDB" id="A0A841BYE5"/>
<dbReference type="InterPro" id="IPR045851">
    <property type="entry name" value="AMP-bd_C_sf"/>
</dbReference>
<evidence type="ECO:0000313" key="6">
    <source>
        <dbReference type="Proteomes" id="UP000587527"/>
    </source>
</evidence>
<dbReference type="Gene3D" id="2.30.38.10">
    <property type="entry name" value="Luciferase, Domain 3"/>
    <property type="match status" value="1"/>
</dbReference>
<dbReference type="InterPro" id="IPR023213">
    <property type="entry name" value="CAT-like_dom_sf"/>
</dbReference>
<comment type="cofactor">
    <cofactor evidence="1">
        <name>pantetheine 4'-phosphate</name>
        <dbReference type="ChEBI" id="CHEBI:47942"/>
    </cofactor>
</comment>
<dbReference type="GO" id="GO:0031177">
    <property type="term" value="F:phosphopantetheine binding"/>
    <property type="evidence" value="ECO:0007669"/>
    <property type="project" value="InterPro"/>
</dbReference>
<dbReference type="PROSITE" id="PS50075">
    <property type="entry name" value="CARRIER"/>
    <property type="match status" value="1"/>
</dbReference>
<dbReference type="InterPro" id="IPR010071">
    <property type="entry name" value="AA_adenyl_dom"/>
</dbReference>
<name>A0A841BYE5_9ACTN</name>
<dbReference type="PANTHER" id="PTHR45527">
    <property type="entry name" value="NONRIBOSOMAL PEPTIDE SYNTHETASE"/>
    <property type="match status" value="1"/>
</dbReference>
<evidence type="ECO:0000256" key="3">
    <source>
        <dbReference type="ARBA" id="ARBA00022553"/>
    </source>
</evidence>
<dbReference type="GO" id="GO:0005737">
    <property type="term" value="C:cytoplasm"/>
    <property type="evidence" value="ECO:0007669"/>
    <property type="project" value="TreeGrafter"/>
</dbReference>
<dbReference type="InterPro" id="IPR001242">
    <property type="entry name" value="Condensation_dom"/>
</dbReference>
<dbReference type="Gene3D" id="1.10.1200.10">
    <property type="entry name" value="ACP-like"/>
    <property type="match status" value="1"/>
</dbReference>